<dbReference type="Gene3D" id="3.30.560.10">
    <property type="entry name" value="Glucose Oxidase, domain 3"/>
    <property type="match status" value="1"/>
</dbReference>
<dbReference type="InterPro" id="IPR012132">
    <property type="entry name" value="GMC_OxRdtase"/>
</dbReference>
<dbReference type="InterPro" id="IPR000172">
    <property type="entry name" value="GMC_OxRdtase_N"/>
</dbReference>
<dbReference type="Proteomes" id="UP000243876">
    <property type="component" value="Unassembled WGS sequence"/>
</dbReference>
<gene>
    <name evidence="12" type="primary">SPOSA6832_02390</name>
</gene>
<sequence>MTRLALVVVAAALTLPSTVALRASVTIDLSLSGLINGLEDALLHKASQQEYSHIVVGGGTAGLALAARLSEDPSLSVLVLEAGTYQGALPGVMIPGEAGTTFHSDIDWAFYTTPQENAQGRSVYWPRGKLLGGSSALNLMAWTRGFKLDYDSWSNLGNNGWSWDSLLPYFMKSEKFHPPAGNSQNITPVYNASGPVQVSFSPYISEQFTGFYDGLRTMNVSVASDFSDGGMDGVSYSQSTVSSGGLNNQHRVTSQTAYSAFILSAPLQSSNSDHPLRIVDPIILSRANLALMTGVEVEKILWSADKTSDGLVTATGVEFTQANSTTSSTFTITASQEVILSAGSIQSPQILELSGVGNASFLESLGISSVVDLPGVGENLQDHPAVVVVEKLKDGYHTLDAVSANAALGAAALTEWAVLGQGILTQGLSTLAYVNSQTLLSRADHAKALALMESLKTSSNIPRSQLVQQIAQVKAGSPMLEFLPLNVYFGNSTAEPNTAYISLAACNQKSFSRGSIHITATNAKTYPAINPNYLQASVDKFYLVKAAQFLRELAHTPALSKYIDVETEPGPSVQTEAEWEEWVESVIRTEYHPIGTCSMNPRSAQGVVDPELVVYGTSNVRVVDASIMPLHVSTHIQSTAYAIAEKAADLIKQSAAARR</sequence>
<evidence type="ECO:0000259" key="10">
    <source>
        <dbReference type="PROSITE" id="PS00623"/>
    </source>
</evidence>
<dbReference type="SUPFAM" id="SSF51905">
    <property type="entry name" value="FAD/NAD(P)-binding domain"/>
    <property type="match status" value="1"/>
</dbReference>
<keyword evidence="3 8" id="KW-0285">Flavoprotein</keyword>
<feature type="chain" id="PRO_5002303402" evidence="9">
    <location>
        <begin position="21"/>
        <end position="659"/>
    </location>
</feature>
<proteinExistence type="inferred from homology"/>
<evidence type="ECO:0000256" key="6">
    <source>
        <dbReference type="PIRSR" id="PIRSR000137-1"/>
    </source>
</evidence>
<dbReference type="Gene3D" id="3.50.50.60">
    <property type="entry name" value="FAD/NAD(P)-binding domain"/>
    <property type="match status" value="1"/>
</dbReference>
<feature type="domain" description="Glucose-methanol-choline oxidoreductase N-terminal" evidence="10">
    <location>
        <begin position="128"/>
        <end position="151"/>
    </location>
</feature>
<dbReference type="OrthoDB" id="269227at2759"/>
<evidence type="ECO:0000256" key="9">
    <source>
        <dbReference type="SAM" id="SignalP"/>
    </source>
</evidence>
<evidence type="ECO:0000256" key="7">
    <source>
        <dbReference type="PIRSR" id="PIRSR000137-2"/>
    </source>
</evidence>
<evidence type="ECO:0000256" key="8">
    <source>
        <dbReference type="RuleBase" id="RU003968"/>
    </source>
</evidence>
<feature type="signal peptide" evidence="9">
    <location>
        <begin position="1"/>
        <end position="20"/>
    </location>
</feature>
<evidence type="ECO:0000313" key="12">
    <source>
        <dbReference type="EMBL" id="CEQ40723.1"/>
    </source>
</evidence>
<dbReference type="PIRSF" id="PIRSF000137">
    <property type="entry name" value="Alcohol_oxidase"/>
    <property type="match status" value="1"/>
</dbReference>
<dbReference type="PROSITE" id="PS00624">
    <property type="entry name" value="GMC_OXRED_2"/>
    <property type="match status" value="1"/>
</dbReference>
<evidence type="ECO:0000256" key="4">
    <source>
        <dbReference type="ARBA" id="ARBA00022827"/>
    </source>
</evidence>
<evidence type="ECO:0000256" key="2">
    <source>
        <dbReference type="ARBA" id="ARBA00010790"/>
    </source>
</evidence>
<evidence type="ECO:0000256" key="1">
    <source>
        <dbReference type="ARBA" id="ARBA00001974"/>
    </source>
</evidence>
<keyword evidence="5" id="KW-0560">Oxidoreductase</keyword>
<dbReference type="Pfam" id="PF00732">
    <property type="entry name" value="GMC_oxred_N"/>
    <property type="match status" value="1"/>
</dbReference>
<reference evidence="13" key="1">
    <citation type="submission" date="2015-02" db="EMBL/GenBank/DDBJ databases">
        <authorList>
            <person name="Gon?alves P."/>
        </authorList>
    </citation>
    <scope>NUCLEOTIDE SEQUENCE [LARGE SCALE GENOMIC DNA]</scope>
</reference>
<evidence type="ECO:0000256" key="5">
    <source>
        <dbReference type="ARBA" id="ARBA00023002"/>
    </source>
</evidence>
<feature type="active site" description="Proton donor" evidence="6">
    <location>
        <position position="592"/>
    </location>
</feature>
<evidence type="ECO:0000259" key="11">
    <source>
        <dbReference type="PROSITE" id="PS00624"/>
    </source>
</evidence>
<feature type="binding site" evidence="7">
    <location>
        <position position="297"/>
    </location>
    <ligand>
        <name>FAD</name>
        <dbReference type="ChEBI" id="CHEBI:57692"/>
    </ligand>
</feature>
<organism evidence="12 13">
    <name type="scientific">Sporidiobolus salmonicolor</name>
    <name type="common">Yeast-like fungus</name>
    <name type="synonym">Sporobolomyces salmonicolor</name>
    <dbReference type="NCBI Taxonomy" id="5005"/>
    <lineage>
        <taxon>Eukaryota</taxon>
        <taxon>Fungi</taxon>
        <taxon>Dikarya</taxon>
        <taxon>Basidiomycota</taxon>
        <taxon>Pucciniomycotina</taxon>
        <taxon>Microbotryomycetes</taxon>
        <taxon>Sporidiobolales</taxon>
        <taxon>Sporidiobolaceae</taxon>
        <taxon>Sporobolomyces</taxon>
    </lineage>
</organism>
<keyword evidence="4 7" id="KW-0274">FAD</keyword>
<dbReference type="InterPro" id="IPR036188">
    <property type="entry name" value="FAD/NAD-bd_sf"/>
</dbReference>
<dbReference type="EMBL" id="CENE01000008">
    <property type="protein sequence ID" value="CEQ40723.1"/>
    <property type="molecule type" value="Genomic_DNA"/>
</dbReference>
<protein>
    <submittedName>
        <fullName evidence="12">SPOSA6832_02390-mRNA-1:cds</fullName>
    </submittedName>
</protein>
<comment type="similarity">
    <text evidence="2 8">Belongs to the GMC oxidoreductase family.</text>
</comment>
<keyword evidence="13" id="KW-1185">Reference proteome</keyword>
<accession>A0A0D6ELZ1</accession>
<dbReference type="PANTHER" id="PTHR11552">
    <property type="entry name" value="GLUCOSE-METHANOL-CHOLINE GMC OXIDOREDUCTASE"/>
    <property type="match status" value="1"/>
</dbReference>
<keyword evidence="9" id="KW-0732">Signal</keyword>
<evidence type="ECO:0000256" key="3">
    <source>
        <dbReference type="ARBA" id="ARBA00022630"/>
    </source>
</evidence>
<name>A0A0D6ELZ1_SPOSA</name>
<dbReference type="AlphaFoldDB" id="A0A0D6ELZ1"/>
<feature type="active site" description="Proton acceptor" evidence="6">
    <location>
        <position position="635"/>
    </location>
</feature>
<dbReference type="PROSITE" id="PS00623">
    <property type="entry name" value="GMC_OXRED_1"/>
    <property type="match status" value="1"/>
</dbReference>
<feature type="domain" description="Glucose-methanol-choline oxidoreductase N-terminal" evidence="11">
    <location>
        <begin position="343"/>
        <end position="357"/>
    </location>
</feature>
<evidence type="ECO:0000313" key="13">
    <source>
        <dbReference type="Proteomes" id="UP000243876"/>
    </source>
</evidence>
<dbReference type="Pfam" id="PF05199">
    <property type="entry name" value="GMC_oxred_C"/>
    <property type="match status" value="1"/>
</dbReference>
<comment type="cofactor">
    <cofactor evidence="1 7">
        <name>FAD</name>
        <dbReference type="ChEBI" id="CHEBI:57692"/>
    </cofactor>
</comment>
<dbReference type="GO" id="GO:0050660">
    <property type="term" value="F:flavin adenine dinucleotide binding"/>
    <property type="evidence" value="ECO:0007669"/>
    <property type="project" value="InterPro"/>
</dbReference>
<dbReference type="PANTHER" id="PTHR11552:SF201">
    <property type="entry name" value="GLUCOSE-METHANOL-CHOLINE OXIDOREDUCTASE N-TERMINAL DOMAIN-CONTAINING PROTEIN"/>
    <property type="match status" value="1"/>
</dbReference>
<dbReference type="InterPro" id="IPR007867">
    <property type="entry name" value="GMC_OxRtase_C"/>
</dbReference>
<dbReference type="GO" id="GO:0016614">
    <property type="term" value="F:oxidoreductase activity, acting on CH-OH group of donors"/>
    <property type="evidence" value="ECO:0007669"/>
    <property type="project" value="InterPro"/>
</dbReference>
<dbReference type="SUPFAM" id="SSF54373">
    <property type="entry name" value="FAD-linked reductases, C-terminal domain"/>
    <property type="match status" value="1"/>
</dbReference>